<feature type="transmembrane region" description="Helical" evidence="1">
    <location>
        <begin position="410"/>
        <end position="428"/>
    </location>
</feature>
<name>A0A2M7TX84_9BACT</name>
<feature type="transmembrane region" description="Helical" evidence="1">
    <location>
        <begin position="500"/>
        <end position="519"/>
    </location>
</feature>
<feature type="transmembrane region" description="Helical" evidence="1">
    <location>
        <begin position="296"/>
        <end position="316"/>
    </location>
</feature>
<dbReference type="AlphaFoldDB" id="A0A2M7TX84"/>
<protein>
    <recommendedName>
        <fullName evidence="4">Citrate transporter-like domain-containing protein</fullName>
    </recommendedName>
</protein>
<keyword evidence="1" id="KW-1133">Transmembrane helix</keyword>
<feature type="transmembrane region" description="Helical" evidence="1">
    <location>
        <begin position="70"/>
        <end position="89"/>
    </location>
</feature>
<reference evidence="3" key="1">
    <citation type="submission" date="2017-09" db="EMBL/GenBank/DDBJ databases">
        <title>Depth-based differentiation of microbial function through sediment-hosted aquifers and enrichment of novel symbionts in the deep terrestrial subsurface.</title>
        <authorList>
            <person name="Probst A.J."/>
            <person name="Ladd B."/>
            <person name="Jarett J.K."/>
            <person name="Geller-Mcgrath D.E."/>
            <person name="Sieber C.M.K."/>
            <person name="Emerson J.B."/>
            <person name="Anantharaman K."/>
            <person name="Thomas B.C."/>
            <person name="Malmstrom R."/>
            <person name="Stieglmeier M."/>
            <person name="Klingl A."/>
            <person name="Woyke T."/>
            <person name="Ryan C.M."/>
            <person name="Banfield J.F."/>
        </authorList>
    </citation>
    <scope>NUCLEOTIDE SEQUENCE [LARGE SCALE GENOMIC DNA]</scope>
</reference>
<dbReference type="Proteomes" id="UP000228503">
    <property type="component" value="Unassembled WGS sequence"/>
</dbReference>
<evidence type="ECO:0008006" key="4">
    <source>
        <dbReference type="Google" id="ProtNLM"/>
    </source>
</evidence>
<proteinExistence type="predicted"/>
<organism evidence="2 3">
    <name type="scientific">Candidatus Roizmanbacteria bacterium CG_4_10_14_0_2_um_filter_39_13</name>
    <dbReference type="NCBI Taxonomy" id="1974825"/>
    <lineage>
        <taxon>Bacteria</taxon>
        <taxon>Candidatus Roizmaniibacteriota</taxon>
    </lineage>
</organism>
<evidence type="ECO:0000313" key="2">
    <source>
        <dbReference type="EMBL" id="PIZ62438.1"/>
    </source>
</evidence>
<feature type="transmembrane region" description="Helical" evidence="1">
    <location>
        <begin position="43"/>
        <end position="64"/>
    </location>
</feature>
<comment type="caution">
    <text evidence="2">The sequence shown here is derived from an EMBL/GenBank/DDBJ whole genome shotgun (WGS) entry which is preliminary data.</text>
</comment>
<keyword evidence="1" id="KW-0472">Membrane</keyword>
<feature type="transmembrane region" description="Helical" evidence="1">
    <location>
        <begin position="458"/>
        <end position="479"/>
    </location>
</feature>
<feature type="transmembrane region" description="Helical" evidence="1">
    <location>
        <begin position="261"/>
        <end position="284"/>
    </location>
</feature>
<feature type="transmembrane region" description="Helical" evidence="1">
    <location>
        <begin position="381"/>
        <end position="404"/>
    </location>
</feature>
<keyword evidence="1" id="KW-0812">Transmembrane</keyword>
<gene>
    <name evidence="2" type="ORF">COY16_04300</name>
</gene>
<accession>A0A2M7TX84</accession>
<evidence type="ECO:0000256" key="1">
    <source>
        <dbReference type="SAM" id="Phobius"/>
    </source>
</evidence>
<feature type="transmembrane region" description="Helical" evidence="1">
    <location>
        <begin position="221"/>
        <end position="249"/>
    </location>
</feature>
<dbReference type="EMBL" id="PFOB01000055">
    <property type="protein sequence ID" value="PIZ62438.1"/>
    <property type="molecule type" value="Genomic_DNA"/>
</dbReference>
<feature type="transmembrane region" description="Helical" evidence="1">
    <location>
        <begin position="183"/>
        <end position="209"/>
    </location>
</feature>
<sequence length="521" mass="58097">MGFFLFVRKPQIDFYHRMETPTTPFSYLLDTFKPEVFKRRFPIVMFLLQRSWGAWFAFSAFVFFYATHEYTFAGLFIIVTAVMAMNGLAKTDLVLAHRTPVWWKKHPTLKVLHFINSEGEMAGIFVGVLTLIVVGLTHSSDLEHIHWPIGEAFTLYGIMSFANWTVHHMVTVMTVVEKFTGKFGVVFFGSLLSAVTGEPAAAVFLSEYLVNRVTPENRPKLATAIAGSIGSGGGWLPFAAPPILIIWSILSNDFGWSIVNLMMFIGFGCISHALVVSLFATKYIKDPDEELTTSHLPTAMMTFGFLALLVLAHIFIHGPYLWLIDAIIGLNVSFTLASLYGDKLTHLVKSKKLKTDEERRSNPEYEHLSEKAFSATFQPMLLSFLLLALEVIGHVAEPFIEIIAESIPESWPLLLTAVFLFYITAVVSHFADNALASRVFIVVALSFMSTMGEAAANLLAIAVVYGALYGGFLMIPANLPNFAISRAFHVDSGKWMKNAFGIYWTGIVYAAALFVWSVFLK</sequence>
<feature type="transmembrane region" description="Helical" evidence="1">
    <location>
        <begin position="121"/>
        <end position="138"/>
    </location>
</feature>
<evidence type="ECO:0000313" key="3">
    <source>
        <dbReference type="Proteomes" id="UP000228503"/>
    </source>
</evidence>